<organism evidence="2 3">
    <name type="scientific">Vulcanisaeta souniana JCM 11219</name>
    <dbReference type="NCBI Taxonomy" id="1293586"/>
    <lineage>
        <taxon>Archaea</taxon>
        <taxon>Thermoproteota</taxon>
        <taxon>Thermoprotei</taxon>
        <taxon>Thermoproteales</taxon>
        <taxon>Thermoproteaceae</taxon>
        <taxon>Vulcanisaeta</taxon>
    </lineage>
</organism>
<evidence type="ECO:0000313" key="1">
    <source>
        <dbReference type="EMBL" id="BDR91305.1"/>
    </source>
</evidence>
<dbReference type="EMBL" id="BMNM01000002">
    <property type="protein sequence ID" value="GGI72187.1"/>
    <property type="molecule type" value="Genomic_DNA"/>
</dbReference>
<dbReference type="Proteomes" id="UP001060771">
    <property type="component" value="Chromosome"/>
</dbReference>
<dbReference type="EMBL" id="AP026830">
    <property type="protein sequence ID" value="BDR91305.1"/>
    <property type="molecule type" value="Genomic_DNA"/>
</dbReference>
<reference evidence="2" key="2">
    <citation type="submission" date="2020-09" db="EMBL/GenBank/DDBJ databases">
        <authorList>
            <person name="Sun Q."/>
            <person name="Ohkuma M."/>
        </authorList>
    </citation>
    <scope>NUCLEOTIDE SEQUENCE</scope>
    <source>
        <strain evidence="2">JCM 11219</strain>
    </source>
</reference>
<evidence type="ECO:0000313" key="3">
    <source>
        <dbReference type="Proteomes" id="UP000657075"/>
    </source>
</evidence>
<dbReference type="GeneID" id="76205951"/>
<accession>A0A830EFM5</accession>
<dbReference type="AlphaFoldDB" id="A0A830EFM5"/>
<evidence type="ECO:0000313" key="2">
    <source>
        <dbReference type="EMBL" id="GGI72187.1"/>
    </source>
</evidence>
<dbReference type="OrthoDB" id="375884at2157"/>
<name>A0A830EFM5_9CREN</name>
<reference evidence="2" key="1">
    <citation type="journal article" date="2014" name="Int. J. Syst. Evol. Microbiol.">
        <title>Complete genome sequence of Corynebacterium casei LMG S-19264T (=DSM 44701T), isolated from a smear-ripened cheese.</title>
        <authorList>
            <consortium name="US DOE Joint Genome Institute (JGI-PGF)"/>
            <person name="Walter F."/>
            <person name="Albersmeier A."/>
            <person name="Kalinowski J."/>
            <person name="Ruckert C."/>
        </authorList>
    </citation>
    <scope>NUCLEOTIDE SEQUENCE</scope>
    <source>
        <strain evidence="2">JCM 11219</strain>
    </source>
</reference>
<dbReference type="RefSeq" id="WP_188602656.1">
    <property type="nucleotide sequence ID" value="NZ_AP026830.1"/>
</dbReference>
<proteinExistence type="predicted"/>
<reference evidence="4" key="3">
    <citation type="submission" date="2022-09" db="EMBL/GenBank/DDBJ databases">
        <title>Complete genome sequence of Vulcanisaeta souniana.</title>
        <authorList>
            <person name="Kato S."/>
            <person name="Itoh T."/>
            <person name="Ohkuma M."/>
        </authorList>
    </citation>
    <scope>NUCLEOTIDE SEQUENCE [LARGE SCALE GENOMIC DNA]</scope>
    <source>
        <strain evidence="4">JCM 11219</strain>
    </source>
</reference>
<evidence type="ECO:0000313" key="4">
    <source>
        <dbReference type="Proteomes" id="UP001060771"/>
    </source>
</evidence>
<reference evidence="1" key="4">
    <citation type="journal article" date="2023" name="Microbiol. Resour. Announc.">
        <title>Complete Genome Sequence of Vulcanisaeta souniana Strain IC-059, a Hyperthermophilic Archaeon Isolated from Hot Spring Water in Japan.</title>
        <authorList>
            <person name="Kato S."/>
            <person name="Itoh T."/>
            <person name="Wu L."/>
            <person name="Ma J."/>
            <person name="Ohkuma M."/>
        </authorList>
    </citation>
    <scope>NUCLEOTIDE SEQUENCE</scope>
    <source>
        <strain evidence="1">JCM 11219</strain>
    </source>
</reference>
<sequence length="518" mass="56280">MVYKVVANGINYSRIVMSIGSISGSSLSNASVTVFALTPYRIVPVGLYEGSKVIIPMNTPGIAYAVNRWVSWMLRSTWHSIQPGLYTALLVFVTYQTPRGIYIKSFTVPYAPAPLYIGNESYVITINAKINTAAPPDIPISQLKSVGPAITKPTLVLTNNTDQPNQLYDCASQSTEAPLYAPGTTPSAYGYLALANCTGYNGTIPLLWVSWSQRVINVLSGGTVNLGLSIQSSYSEPFSIYAEELGKSNGQVIVNVIGSTFSSSSFYLYVPSASPGEFGVAVTRPGIYYIGALGAYAMAQYQFWECNPISGACEPTNQYYYYVIGLNTQEQAITDLDTGNGPVSAIFQFLNYYGLSLPTPAYAGCAINNGGIPYFYFPNGTGITSYPYLIAQYVANVFNVSLTEVIFTLVSAVKDGVVVKTIIEVGGLPTWAQWLINVLSSMDQMTNLQQYEITIPEYYYVWAQPSHVGKYVYYNVVPGISYVNYNGQTYAVPTPGVELNETWAGGRLAQGCPPTYLG</sequence>
<dbReference type="Proteomes" id="UP000657075">
    <property type="component" value="Unassembled WGS sequence"/>
</dbReference>
<protein>
    <submittedName>
        <fullName evidence="2">Uncharacterized protein</fullName>
    </submittedName>
</protein>
<gene>
    <name evidence="2" type="ORF">GCM10007112_06190</name>
    <name evidence="1" type="ORF">Vsou_03980</name>
</gene>
<keyword evidence="4" id="KW-1185">Reference proteome</keyword>